<dbReference type="Proteomes" id="UP000363590">
    <property type="component" value="Chromosome"/>
</dbReference>
<dbReference type="Pfam" id="PF06414">
    <property type="entry name" value="Zeta_toxin"/>
    <property type="match status" value="1"/>
</dbReference>
<keyword evidence="1" id="KW-0547">Nucleotide-binding</keyword>
<gene>
    <name evidence="4" type="ORF">GCD22_02587</name>
</gene>
<dbReference type="RefSeq" id="WP_010638026.1">
    <property type="nucleotide sequence ID" value="NZ_AFOH01000038.1"/>
</dbReference>
<dbReference type="EMBL" id="CP045571">
    <property type="protein sequence ID" value="QFX96766.1"/>
    <property type="molecule type" value="Genomic_DNA"/>
</dbReference>
<dbReference type="KEGG" id="atx:GCD22_02587"/>
<dbReference type="Gene3D" id="3.40.50.300">
    <property type="entry name" value="P-loop containing nucleotide triphosphate hydrolases"/>
    <property type="match status" value="1"/>
</dbReference>
<sequence length="173" mass="19577">MPSPKIIIIAGPNGAGKTTFARSFLPDEAQCPRFINADLIAAGLSPFAPEVANMRAGRLMLEEIAACVRRRESLAFETTLSGLTYLRHIQQWRSQGYDVELFFLALPNAETAIARVAERVRQGGHDIPEQVIRRRFDAGLQHFEQYYRYRVNSWAKYDNSGPEPLLLEWGENP</sequence>
<dbReference type="GeneID" id="60696846"/>
<proteinExistence type="predicted"/>
<dbReference type="GO" id="GO:0005524">
    <property type="term" value="F:ATP binding"/>
    <property type="evidence" value="ECO:0007669"/>
    <property type="project" value="UniProtKB-KW"/>
</dbReference>
<accession>A0A5P9XU99</accession>
<reference evidence="4 5" key="1">
    <citation type="submission" date="2019-10" db="EMBL/GenBank/DDBJ databases">
        <authorList>
            <person name="Wang R."/>
        </authorList>
    </citation>
    <scope>NUCLEOTIDE SEQUENCE [LARGE SCALE GENOMIC DNA]</scope>
    <source>
        <strain evidence="4 5">ATCC 19377</strain>
    </source>
</reference>
<feature type="domain" description="Zeta toxin" evidence="3">
    <location>
        <begin position="3"/>
        <end position="144"/>
    </location>
</feature>
<dbReference type="GO" id="GO:0016301">
    <property type="term" value="F:kinase activity"/>
    <property type="evidence" value="ECO:0007669"/>
    <property type="project" value="InterPro"/>
</dbReference>
<evidence type="ECO:0000256" key="1">
    <source>
        <dbReference type="ARBA" id="ARBA00022741"/>
    </source>
</evidence>
<protein>
    <recommendedName>
        <fullName evidence="3">Zeta toxin domain-containing protein</fullName>
    </recommendedName>
</protein>
<organism evidence="4 5">
    <name type="scientific">Acidithiobacillus thiooxidans ATCC 19377</name>
    <dbReference type="NCBI Taxonomy" id="637390"/>
    <lineage>
        <taxon>Bacteria</taxon>
        <taxon>Pseudomonadati</taxon>
        <taxon>Pseudomonadota</taxon>
        <taxon>Acidithiobacillia</taxon>
        <taxon>Acidithiobacillales</taxon>
        <taxon>Acidithiobacillaceae</taxon>
        <taxon>Acidithiobacillus</taxon>
    </lineage>
</organism>
<evidence type="ECO:0000256" key="2">
    <source>
        <dbReference type="ARBA" id="ARBA00022840"/>
    </source>
</evidence>
<evidence type="ECO:0000313" key="4">
    <source>
        <dbReference type="EMBL" id="QFX96766.1"/>
    </source>
</evidence>
<dbReference type="SUPFAM" id="SSF52540">
    <property type="entry name" value="P-loop containing nucleoside triphosphate hydrolases"/>
    <property type="match status" value="1"/>
</dbReference>
<dbReference type="PANTHER" id="PTHR39206:SF1">
    <property type="entry name" value="SLL8004 PROTEIN"/>
    <property type="match status" value="1"/>
</dbReference>
<name>A0A5P9XU99_ACITH</name>
<dbReference type="AlphaFoldDB" id="A0A5P9XU99"/>
<dbReference type="InterPro" id="IPR010488">
    <property type="entry name" value="Zeta_toxin_domain"/>
</dbReference>
<evidence type="ECO:0000259" key="3">
    <source>
        <dbReference type="Pfam" id="PF06414"/>
    </source>
</evidence>
<evidence type="ECO:0000313" key="5">
    <source>
        <dbReference type="Proteomes" id="UP000363590"/>
    </source>
</evidence>
<dbReference type="InterPro" id="IPR027417">
    <property type="entry name" value="P-loop_NTPase"/>
</dbReference>
<keyword evidence="2" id="KW-0067">ATP-binding</keyword>
<dbReference type="PANTHER" id="PTHR39206">
    <property type="entry name" value="SLL8004 PROTEIN"/>
    <property type="match status" value="1"/>
</dbReference>